<dbReference type="InterPro" id="IPR012337">
    <property type="entry name" value="RNaseH-like_sf"/>
</dbReference>
<evidence type="ECO:0000256" key="1">
    <source>
        <dbReference type="ARBA" id="ARBA00000077"/>
    </source>
</evidence>
<dbReference type="InterPro" id="IPR009027">
    <property type="entry name" value="Ribosomal_bL9/RNase_H1_N"/>
</dbReference>
<dbReference type="InterPro" id="IPR036397">
    <property type="entry name" value="RNaseH_sf"/>
</dbReference>
<evidence type="ECO:0000256" key="3">
    <source>
        <dbReference type="ARBA" id="ARBA00012180"/>
    </source>
</evidence>
<evidence type="ECO:0000256" key="6">
    <source>
        <dbReference type="ARBA" id="ARBA00022759"/>
    </source>
</evidence>
<dbReference type="Pfam" id="PF01693">
    <property type="entry name" value="Cauli_VI"/>
    <property type="match status" value="1"/>
</dbReference>
<dbReference type="InterPro" id="IPR037056">
    <property type="entry name" value="RNase_H1_N_sf"/>
</dbReference>
<dbReference type="PANTHER" id="PTHR10642:SF26">
    <property type="entry name" value="RIBONUCLEASE H1"/>
    <property type="match status" value="1"/>
</dbReference>
<dbReference type="Proteomes" id="UP001163387">
    <property type="component" value="Chromosome"/>
</dbReference>
<accession>A0ABM8BYQ1</accession>
<keyword evidence="10" id="KW-1185">Reference proteome</keyword>
<evidence type="ECO:0000259" key="8">
    <source>
        <dbReference type="PROSITE" id="PS50879"/>
    </source>
</evidence>
<keyword evidence="6" id="KW-0255">Endonuclease</keyword>
<dbReference type="EC" id="3.1.26.4" evidence="3"/>
<gene>
    <name evidence="9" type="ORF">SHM_24960</name>
</gene>
<dbReference type="PANTHER" id="PTHR10642">
    <property type="entry name" value="RIBONUCLEASE H1"/>
    <property type="match status" value="1"/>
</dbReference>
<evidence type="ECO:0000313" key="10">
    <source>
        <dbReference type="Proteomes" id="UP001163387"/>
    </source>
</evidence>
<dbReference type="InterPro" id="IPR050092">
    <property type="entry name" value="RNase_H"/>
</dbReference>
<evidence type="ECO:0000256" key="5">
    <source>
        <dbReference type="ARBA" id="ARBA00022723"/>
    </source>
</evidence>
<evidence type="ECO:0000256" key="7">
    <source>
        <dbReference type="ARBA" id="ARBA00022801"/>
    </source>
</evidence>
<organism evidence="9 10">
    <name type="scientific">Spiroplasma ixodetis</name>
    <dbReference type="NCBI Taxonomy" id="2141"/>
    <lineage>
        <taxon>Bacteria</taxon>
        <taxon>Bacillati</taxon>
        <taxon>Mycoplasmatota</taxon>
        <taxon>Mollicutes</taxon>
        <taxon>Entomoplasmatales</taxon>
        <taxon>Spiroplasmataceae</taxon>
        <taxon>Spiroplasma</taxon>
    </lineage>
</organism>
<protein>
    <recommendedName>
        <fullName evidence="3">ribonuclease H</fullName>
        <ecNumber evidence="3">3.1.26.4</ecNumber>
    </recommendedName>
</protein>
<dbReference type="EMBL" id="AP026933">
    <property type="protein sequence ID" value="BDT04850.1"/>
    <property type="molecule type" value="Genomic_DNA"/>
</dbReference>
<dbReference type="RefSeq" id="WP_281748496.1">
    <property type="nucleotide sequence ID" value="NZ_AP026933.1"/>
</dbReference>
<keyword evidence="5" id="KW-0479">Metal-binding</keyword>
<dbReference type="CDD" id="cd09277">
    <property type="entry name" value="RNase_HI_bacteria_like"/>
    <property type="match status" value="1"/>
</dbReference>
<dbReference type="PROSITE" id="PS50879">
    <property type="entry name" value="RNASE_H_1"/>
    <property type="match status" value="1"/>
</dbReference>
<dbReference type="Gene3D" id="3.30.420.10">
    <property type="entry name" value="Ribonuclease H-like superfamily/Ribonuclease H"/>
    <property type="match status" value="1"/>
</dbReference>
<dbReference type="InterPro" id="IPR002156">
    <property type="entry name" value="RNaseH_domain"/>
</dbReference>
<dbReference type="InterPro" id="IPR011320">
    <property type="entry name" value="RNase_H1_N"/>
</dbReference>
<dbReference type="Pfam" id="PF00075">
    <property type="entry name" value="RNase_H"/>
    <property type="match status" value="1"/>
</dbReference>
<sequence>MASKFYAVKKGRVIGIFENWNECEIQIRGFAGAQYKKFATKKEAQDYLDDKIQIKSENHYKYEVIAYTDGSFKEEINQFSYGLVFLNNDKKDIFYEKFDDENWAKLRNVAGEIMGAQKAMQLALENNIKSILICHDYVGISKWCTGEWKTTKVETKAYKAFYDKIAKDVNIYFKWVKGHSGDIYNDEADALAWKAFNLKKISKPII</sequence>
<dbReference type="SUPFAM" id="SSF55658">
    <property type="entry name" value="L9 N-domain-like"/>
    <property type="match status" value="1"/>
</dbReference>
<evidence type="ECO:0000256" key="2">
    <source>
        <dbReference type="ARBA" id="ARBA00005300"/>
    </source>
</evidence>
<dbReference type="Gene3D" id="3.40.970.10">
    <property type="entry name" value="Ribonuclease H1, N-terminal domain"/>
    <property type="match status" value="1"/>
</dbReference>
<keyword evidence="4" id="KW-0540">Nuclease</keyword>
<comment type="similarity">
    <text evidence="2">Belongs to the RNase H family.</text>
</comment>
<reference evidence="9 10" key="1">
    <citation type="journal article" date="2022" name="Front. Microbiol.">
        <title>Male-killing mechanisms vary between Spiroplasma species.</title>
        <authorList>
            <person name="Arai H."/>
            <person name="Inoue M."/>
            <person name="Kageyama D."/>
        </authorList>
    </citation>
    <scope>NUCLEOTIDE SEQUENCE [LARGE SCALE GENOMIC DNA]</scope>
    <source>
        <strain evidence="10">sHm</strain>
    </source>
</reference>
<evidence type="ECO:0000256" key="4">
    <source>
        <dbReference type="ARBA" id="ARBA00022722"/>
    </source>
</evidence>
<name>A0ABM8BYQ1_9MOLU</name>
<evidence type="ECO:0000313" key="9">
    <source>
        <dbReference type="EMBL" id="BDT04850.1"/>
    </source>
</evidence>
<comment type="catalytic activity">
    <reaction evidence="1">
        <text>Endonucleolytic cleavage to 5'-phosphomonoester.</text>
        <dbReference type="EC" id="3.1.26.4"/>
    </reaction>
</comment>
<proteinExistence type="inferred from homology"/>
<dbReference type="SUPFAM" id="SSF53098">
    <property type="entry name" value="Ribonuclease H-like"/>
    <property type="match status" value="1"/>
</dbReference>
<keyword evidence="7" id="KW-0378">Hydrolase</keyword>
<feature type="domain" description="RNase H type-1" evidence="8">
    <location>
        <begin position="60"/>
        <end position="197"/>
    </location>
</feature>